<keyword evidence="2" id="KW-0805">Transcription regulation</keyword>
<reference evidence="7" key="1">
    <citation type="submission" date="2020-07" db="EMBL/GenBank/DDBJ databases">
        <title>Genome sequence and genetic diversity analysis of an under-domesticated orphan crop, white fonio (Digitaria exilis).</title>
        <authorList>
            <person name="Bennetzen J.L."/>
            <person name="Chen S."/>
            <person name="Ma X."/>
            <person name="Wang X."/>
            <person name="Yssel A.E.J."/>
            <person name="Chaluvadi S.R."/>
            <person name="Johnson M."/>
            <person name="Gangashetty P."/>
            <person name="Hamidou F."/>
            <person name="Sanogo M.D."/>
            <person name="Zwaenepoel A."/>
            <person name="Wallace J."/>
            <person name="Van De Peer Y."/>
            <person name="Van Deynze A."/>
        </authorList>
    </citation>
    <scope>NUCLEOTIDE SEQUENCE</scope>
    <source>
        <tissue evidence="7">Leaves</tissue>
    </source>
</reference>
<evidence type="ECO:0000313" key="7">
    <source>
        <dbReference type="EMBL" id="KAF8714933.1"/>
    </source>
</evidence>
<evidence type="ECO:0000256" key="1">
    <source>
        <dbReference type="ARBA" id="ARBA00004123"/>
    </source>
</evidence>
<evidence type="ECO:0000256" key="5">
    <source>
        <dbReference type="ARBA" id="ARBA00023242"/>
    </source>
</evidence>
<dbReference type="Proteomes" id="UP000636709">
    <property type="component" value="Unassembled WGS sequence"/>
</dbReference>
<keyword evidence="4" id="KW-0804">Transcription</keyword>
<dbReference type="SUPFAM" id="SSF118290">
    <property type="entry name" value="WRKY DNA-binding domain"/>
    <property type="match status" value="1"/>
</dbReference>
<protein>
    <recommendedName>
        <fullName evidence="6">WRKY domain-containing protein</fullName>
    </recommendedName>
</protein>
<evidence type="ECO:0000259" key="6">
    <source>
        <dbReference type="PROSITE" id="PS50811"/>
    </source>
</evidence>
<name>A0A835EUN5_9POAL</name>
<keyword evidence="8" id="KW-1185">Reference proteome</keyword>
<dbReference type="EMBL" id="JACEFO010001734">
    <property type="protein sequence ID" value="KAF8714933.1"/>
    <property type="molecule type" value="Genomic_DNA"/>
</dbReference>
<evidence type="ECO:0000313" key="8">
    <source>
        <dbReference type="Proteomes" id="UP000636709"/>
    </source>
</evidence>
<dbReference type="GO" id="GO:0003700">
    <property type="term" value="F:DNA-binding transcription factor activity"/>
    <property type="evidence" value="ECO:0007669"/>
    <property type="project" value="InterPro"/>
</dbReference>
<feature type="domain" description="WRKY" evidence="6">
    <location>
        <begin position="13"/>
        <end position="75"/>
    </location>
</feature>
<dbReference type="PANTHER" id="PTHR31282">
    <property type="entry name" value="WRKY TRANSCRIPTION FACTOR 21-RELATED"/>
    <property type="match status" value="1"/>
</dbReference>
<proteinExistence type="predicted"/>
<dbReference type="InterPro" id="IPR036576">
    <property type="entry name" value="WRKY_dom_sf"/>
</dbReference>
<dbReference type="SMART" id="SM00774">
    <property type="entry name" value="WRKY"/>
    <property type="match status" value="1"/>
</dbReference>
<dbReference type="GO" id="GO:0005634">
    <property type="term" value="C:nucleus"/>
    <property type="evidence" value="ECO:0007669"/>
    <property type="project" value="UniProtKB-SubCell"/>
</dbReference>
<dbReference type="Pfam" id="PF03106">
    <property type="entry name" value="WRKY"/>
    <property type="match status" value="1"/>
</dbReference>
<sequence>MSRENFTLTPYHDGHLWRKYGQKWIKGRPFPRLYFKCSYYEDKKCMATKLVEQHNDNIPPLCKVTYMYEHTCNAAPVPTLDILVEAELPGASSDGMRMLRFDSHGNSCWMQEEQQHHQPMSWSPFQIMNFDSSNSQLQQQHQTFHFDARPRAPSFLITESLPESLSTDNKQDYIPTTWNSFRCAIEEHLLFNDHVDAPGIYILVTPSIPNCNSFQHS</sequence>
<evidence type="ECO:0000256" key="2">
    <source>
        <dbReference type="ARBA" id="ARBA00023015"/>
    </source>
</evidence>
<keyword evidence="3" id="KW-0238">DNA-binding</keyword>
<dbReference type="Gene3D" id="2.20.25.80">
    <property type="entry name" value="WRKY domain"/>
    <property type="match status" value="1"/>
</dbReference>
<evidence type="ECO:0000256" key="3">
    <source>
        <dbReference type="ARBA" id="ARBA00023125"/>
    </source>
</evidence>
<dbReference type="InterPro" id="IPR003657">
    <property type="entry name" value="WRKY_dom"/>
</dbReference>
<accession>A0A835EUN5</accession>
<comment type="subcellular location">
    <subcellularLocation>
        <location evidence="1">Nucleus</location>
    </subcellularLocation>
</comment>
<evidence type="ECO:0000256" key="4">
    <source>
        <dbReference type="ARBA" id="ARBA00023163"/>
    </source>
</evidence>
<comment type="caution">
    <text evidence="7">The sequence shown here is derived from an EMBL/GenBank/DDBJ whole genome shotgun (WGS) entry which is preliminary data.</text>
</comment>
<dbReference type="GO" id="GO:0043565">
    <property type="term" value="F:sequence-specific DNA binding"/>
    <property type="evidence" value="ECO:0007669"/>
    <property type="project" value="InterPro"/>
</dbReference>
<gene>
    <name evidence="7" type="ORF">HU200_027472</name>
</gene>
<dbReference type="InterPro" id="IPR044810">
    <property type="entry name" value="WRKY_plant"/>
</dbReference>
<dbReference type="OrthoDB" id="2021064at2759"/>
<dbReference type="AlphaFoldDB" id="A0A835EUN5"/>
<keyword evidence="5" id="KW-0539">Nucleus</keyword>
<organism evidence="7 8">
    <name type="scientific">Digitaria exilis</name>
    <dbReference type="NCBI Taxonomy" id="1010633"/>
    <lineage>
        <taxon>Eukaryota</taxon>
        <taxon>Viridiplantae</taxon>
        <taxon>Streptophyta</taxon>
        <taxon>Embryophyta</taxon>
        <taxon>Tracheophyta</taxon>
        <taxon>Spermatophyta</taxon>
        <taxon>Magnoliopsida</taxon>
        <taxon>Liliopsida</taxon>
        <taxon>Poales</taxon>
        <taxon>Poaceae</taxon>
        <taxon>PACMAD clade</taxon>
        <taxon>Panicoideae</taxon>
        <taxon>Panicodae</taxon>
        <taxon>Paniceae</taxon>
        <taxon>Anthephorinae</taxon>
        <taxon>Digitaria</taxon>
    </lineage>
</organism>
<dbReference type="PROSITE" id="PS50811">
    <property type="entry name" value="WRKY"/>
    <property type="match status" value="1"/>
</dbReference>